<dbReference type="Proteomes" id="UP000624709">
    <property type="component" value="Unassembled WGS sequence"/>
</dbReference>
<feature type="transmembrane region" description="Helical" evidence="1">
    <location>
        <begin position="375"/>
        <end position="394"/>
    </location>
</feature>
<name>A0ABQ4BMD8_9ACTN</name>
<dbReference type="InterPro" id="IPR007111">
    <property type="entry name" value="NACHT_NTPase"/>
</dbReference>
<sequence>MYPTQIGDNNEQNNNTFNIAPSVYEQALDHLRSMGVEVAAEQVTSLTPLGALIVPWEHPDAPALVDENDLSCFVAEGGRLLILGASQSGKTTLASQLVQLIGERTDRQVVLFPLTAWDVARVSLKDWLADHLRTGLLHGREEGDVATWSLADSKILPVFDGFDEIDPGFRDRAAAAIRHYLNAKHLPAVLTSIPPHGGAASPEAALDRAAVITLTAVGAAEVGRYLLEDAPPETIAGWHVVAERMTTDPTSPVSVALSSPLMAWLAKSIYVAPRDPADLVALFTTPEQLEEHLLSRLVDAVFDKQDANPHDGSPARTFTRRDARRWLRFLAVHADRNIVAFWELPRYTPARAAGLTLSVLAGAFFGWFARTVPAVAAPVFYLLLTGLFFGYTFARGYSSGRAAGGDDPRRHGYVIRSLAAGRPTDGSAGEHIRSLAKGVLLASITYGTAVLVGAGWRWGQPVASFWAGLAMATGLATLAGILGGRVAAVWLRQDTKLDSGTGARAGDPVLAISNDRRSGGGMAKLALVLFTLGYLIYWWFWLPPVALSGLVAVPIAVMITLLCWNTWTRYICALLWLSVRGRLPWRMPDFLHACHSGGLLRRSGNYFEFRHRRLRAQLSLVDTNDR</sequence>
<gene>
    <name evidence="3" type="ORF">Apa02nite_079500</name>
</gene>
<keyword evidence="1" id="KW-0812">Transmembrane</keyword>
<proteinExistence type="predicted"/>
<dbReference type="Pfam" id="PF05729">
    <property type="entry name" value="NACHT"/>
    <property type="match status" value="1"/>
</dbReference>
<keyword evidence="4" id="KW-1185">Reference proteome</keyword>
<protein>
    <recommendedName>
        <fullName evidence="2">NACHT domain-containing protein</fullName>
    </recommendedName>
</protein>
<dbReference type="SUPFAM" id="SSF52540">
    <property type="entry name" value="P-loop containing nucleoside triphosphate hydrolases"/>
    <property type="match status" value="1"/>
</dbReference>
<reference evidence="3 4" key="1">
    <citation type="submission" date="2021-01" db="EMBL/GenBank/DDBJ databases">
        <title>Whole genome shotgun sequence of Actinoplanes palleronii NBRC 14916.</title>
        <authorList>
            <person name="Komaki H."/>
            <person name="Tamura T."/>
        </authorList>
    </citation>
    <scope>NUCLEOTIDE SEQUENCE [LARGE SCALE GENOMIC DNA]</scope>
    <source>
        <strain evidence="3 4">NBRC 14916</strain>
    </source>
</reference>
<comment type="caution">
    <text evidence="3">The sequence shown here is derived from an EMBL/GenBank/DDBJ whole genome shotgun (WGS) entry which is preliminary data.</text>
</comment>
<evidence type="ECO:0000259" key="2">
    <source>
        <dbReference type="Pfam" id="PF05729"/>
    </source>
</evidence>
<dbReference type="EMBL" id="BOMS01000134">
    <property type="protein sequence ID" value="GIE71842.1"/>
    <property type="molecule type" value="Genomic_DNA"/>
</dbReference>
<keyword evidence="1" id="KW-0472">Membrane</keyword>
<feature type="transmembrane region" description="Helical" evidence="1">
    <location>
        <begin position="439"/>
        <end position="459"/>
    </location>
</feature>
<evidence type="ECO:0000313" key="3">
    <source>
        <dbReference type="EMBL" id="GIE71842.1"/>
    </source>
</evidence>
<dbReference type="InterPro" id="IPR027417">
    <property type="entry name" value="P-loop_NTPase"/>
</dbReference>
<organism evidence="3 4">
    <name type="scientific">Actinoplanes palleronii</name>
    <dbReference type="NCBI Taxonomy" id="113570"/>
    <lineage>
        <taxon>Bacteria</taxon>
        <taxon>Bacillati</taxon>
        <taxon>Actinomycetota</taxon>
        <taxon>Actinomycetes</taxon>
        <taxon>Micromonosporales</taxon>
        <taxon>Micromonosporaceae</taxon>
        <taxon>Actinoplanes</taxon>
    </lineage>
</organism>
<keyword evidence="1" id="KW-1133">Transmembrane helix</keyword>
<evidence type="ECO:0000256" key="1">
    <source>
        <dbReference type="SAM" id="Phobius"/>
    </source>
</evidence>
<dbReference type="Gene3D" id="3.40.50.300">
    <property type="entry name" value="P-loop containing nucleotide triphosphate hydrolases"/>
    <property type="match status" value="1"/>
</dbReference>
<feature type="domain" description="NACHT" evidence="2">
    <location>
        <begin position="80"/>
        <end position="191"/>
    </location>
</feature>
<evidence type="ECO:0000313" key="4">
    <source>
        <dbReference type="Proteomes" id="UP000624709"/>
    </source>
</evidence>
<dbReference type="RefSeq" id="WP_203829634.1">
    <property type="nucleotide sequence ID" value="NZ_BAAATY010000046.1"/>
</dbReference>
<feature type="transmembrane region" description="Helical" evidence="1">
    <location>
        <begin position="522"/>
        <end position="540"/>
    </location>
</feature>
<feature type="transmembrane region" description="Helical" evidence="1">
    <location>
        <begin position="552"/>
        <end position="577"/>
    </location>
</feature>
<accession>A0ABQ4BMD8</accession>
<feature type="transmembrane region" description="Helical" evidence="1">
    <location>
        <begin position="465"/>
        <end position="491"/>
    </location>
</feature>